<dbReference type="RefSeq" id="WP_071560054.1">
    <property type="nucleotide sequence ID" value="NZ_BSAO01000050.1"/>
</dbReference>
<evidence type="ECO:0000256" key="1">
    <source>
        <dbReference type="SAM" id="MobiDB-lite"/>
    </source>
</evidence>
<dbReference type="AlphaFoldDB" id="A0A6C0L1L6"/>
<dbReference type="EMBL" id="MN583270">
    <property type="protein sequence ID" value="QHU24591.1"/>
    <property type="molecule type" value="Genomic_DNA"/>
</dbReference>
<organism evidence="2">
    <name type="scientific">Pseudomonas aeruginosa</name>
    <dbReference type="NCBI Taxonomy" id="287"/>
    <lineage>
        <taxon>Bacteria</taxon>
        <taxon>Pseudomonadati</taxon>
        <taxon>Pseudomonadota</taxon>
        <taxon>Gammaproteobacteria</taxon>
        <taxon>Pseudomonadales</taxon>
        <taxon>Pseudomonadaceae</taxon>
        <taxon>Pseudomonas</taxon>
    </lineage>
</organism>
<feature type="region of interest" description="Disordered" evidence="1">
    <location>
        <begin position="92"/>
        <end position="114"/>
    </location>
</feature>
<protein>
    <submittedName>
        <fullName evidence="2">Uncharacterized protein</fullName>
    </submittedName>
</protein>
<accession>A0A6C0L1L6</accession>
<geneLocation type="plasmid" evidence="2">
    <name>pNK546b</name>
</geneLocation>
<evidence type="ECO:0000313" key="2">
    <source>
        <dbReference type="EMBL" id="QHU24591.1"/>
    </source>
</evidence>
<name>A0A6C0L1L6_PSEAI</name>
<reference evidence="2" key="1">
    <citation type="submission" date="2019-10" db="EMBL/GenBank/DDBJ databases">
        <title>Extensively Drug-Resistant Pseudomonas aeruginosa ST664 clone carrying KPC-2-encoding megaplasmid in a burn clinic.</title>
        <authorList>
            <person name="Li Z."/>
            <person name="Cai Z."/>
            <person name="Cai Z."/>
            <person name="Zhang Y."/>
            <person name="Fu T."/>
            <person name="Jin Y."/>
            <person name="Cheng Z."/>
            <person name="Jin S."/>
            <person name="Wu W."/>
            <person name="Yang L."/>
            <person name="Bai F."/>
        </authorList>
    </citation>
    <scope>NUCLEOTIDE SEQUENCE</scope>
    <source>
        <strain evidence="2">NK546</strain>
        <plasmid evidence="2">pNK546b</plasmid>
    </source>
</reference>
<keyword evidence="2" id="KW-0614">Plasmid</keyword>
<sequence>MAPTDRIRRMKADSPEFNGRPLIDELRRLAGKNPGGDCYIAMTLAAEALESGDQVDFKGRSLVDALHFNIRNAMGDSKAAIRSAIDVLSSKPQTHRKSTLRCSPDRHDLAGGVL</sequence>
<proteinExistence type="predicted"/>
<feature type="compositionally biased region" description="Basic and acidic residues" evidence="1">
    <location>
        <begin position="103"/>
        <end position="114"/>
    </location>
</feature>